<evidence type="ECO:0000256" key="1">
    <source>
        <dbReference type="ARBA" id="ARBA00001933"/>
    </source>
</evidence>
<dbReference type="Pfam" id="PF01053">
    <property type="entry name" value="Cys_Met_Meta_PP"/>
    <property type="match status" value="1"/>
</dbReference>
<dbReference type="GO" id="GO:0030170">
    <property type="term" value="F:pyridoxal phosphate binding"/>
    <property type="evidence" value="ECO:0007669"/>
    <property type="project" value="InterPro"/>
</dbReference>
<comment type="similarity">
    <text evidence="2">Belongs to the trans-sulfuration enzymes family.</text>
</comment>
<dbReference type="PANTHER" id="PTHR43797:SF2">
    <property type="entry name" value="HOMOCYSTEINE_CYSTEINE SYNTHASE"/>
    <property type="match status" value="1"/>
</dbReference>
<keyword evidence="3" id="KW-0808">Transferase</keyword>
<evidence type="ECO:0000256" key="2">
    <source>
        <dbReference type="ARBA" id="ARBA00009077"/>
    </source>
</evidence>
<dbReference type="Proteomes" id="UP001362999">
    <property type="component" value="Unassembled WGS sequence"/>
</dbReference>
<dbReference type="EMBL" id="JAWWNJ010000126">
    <property type="protein sequence ID" value="KAK6988007.1"/>
    <property type="molecule type" value="Genomic_DNA"/>
</dbReference>
<comment type="caution">
    <text evidence="6">The sequence shown here is derived from an EMBL/GenBank/DDBJ whole genome shotgun (WGS) entry which is preliminary data.</text>
</comment>
<sequence length="822" mass="91309">MSLHFLLSRPAYTPTSPDPADCAADIDDKTKAIYVESISNSDTALADIAGLAKVAHEHGIPHVVDKTLGIGGQGYMLRPISPGADIVVHSATKWIAGHGTTWAELSSIQANSTGANPTSYSCSRWVCFAVAPRKIYPTAAFMMLKGLETLSLRAQRMCENALAFVKFLSSHPRVLSVSYLGLPTHPRAGREDSASGVLWRYVDIQVEGWFEKAAKVVDNLEFASHLANLGSERTEVVALWNRQTRNWLYECPPSDADSRRNEEDRRRNKGFLPHPRRGRIVNLMELLADEVHKAQLAIMGLSYNPPTPPDEAYRSMEALLYFEQILFWFAQQGAIISIKQLYMGLTELAHSHAFPDLTGDERQEDLQKRRDQRKRFTYLPNGGIHAVAPEFHPETSIHILPDEFVDPRDFGAVEIRQGEPDPQCPMVINLVDIESSTWIEYLSSIADSVEYLSPMTDSDICHILEGEELEDWLAMERIEIPSELYGLPPMPTCAVRPVGWADPAPPETVSHPAPPSNTPTSAYKRQFRPFEVYIDTLPPGRKHKKPRTKKSLEAEAVIEPPQKSNDEDAIVSSDSEPQNPLFPPHTPISPPPDARIIMEQFTQEDNRSIGAIVQSLKPKCKLCVLHGRFCTAPALPLQAGYLASRCQCCYELNTDCDGWAALCSGFQAGDEATLQYLTFEYWEHLGSGLYRLLLPAPHIADLVTAKHNNVSYADLVFTSQPSSSCASETSSLKQTLFTSSSHTIPQTSHKSSTSHSSRAWDFGFDKIQLKTLTVTELESLHQHLDHFMGEVSDMLDVDLTLLKMAGEPDTEAGKNSKGKGKL</sequence>
<feature type="compositionally biased region" description="Pro residues" evidence="5">
    <location>
        <begin position="580"/>
        <end position="589"/>
    </location>
</feature>
<gene>
    <name evidence="6" type="ORF">R3P38DRAFT_3445277</name>
</gene>
<protein>
    <submittedName>
        <fullName evidence="6">Cys/Met metabolism PLP-dependent enzyme-domain-containing protein</fullName>
    </submittedName>
</protein>
<dbReference type="InterPro" id="IPR006235">
    <property type="entry name" value="OAc-hSer/O-AcSer_sulfhydrylase"/>
</dbReference>
<dbReference type="InterPro" id="IPR000277">
    <property type="entry name" value="Cys/Met-Metab_PyrdxlP-dep_enz"/>
</dbReference>
<dbReference type="Gene3D" id="3.90.1150.10">
    <property type="entry name" value="Aspartate Aminotransferase, domain 1"/>
    <property type="match status" value="1"/>
</dbReference>
<feature type="region of interest" description="Disordered" evidence="5">
    <location>
        <begin position="252"/>
        <end position="271"/>
    </location>
</feature>
<organism evidence="6 7">
    <name type="scientific">Favolaschia claudopus</name>
    <dbReference type="NCBI Taxonomy" id="2862362"/>
    <lineage>
        <taxon>Eukaryota</taxon>
        <taxon>Fungi</taxon>
        <taxon>Dikarya</taxon>
        <taxon>Basidiomycota</taxon>
        <taxon>Agaricomycotina</taxon>
        <taxon>Agaricomycetes</taxon>
        <taxon>Agaricomycetidae</taxon>
        <taxon>Agaricales</taxon>
        <taxon>Marasmiineae</taxon>
        <taxon>Mycenaceae</taxon>
        <taxon>Favolaschia</taxon>
    </lineage>
</organism>
<evidence type="ECO:0000313" key="7">
    <source>
        <dbReference type="Proteomes" id="UP001362999"/>
    </source>
</evidence>
<dbReference type="GO" id="GO:0006535">
    <property type="term" value="P:cysteine biosynthetic process from serine"/>
    <property type="evidence" value="ECO:0007669"/>
    <property type="project" value="TreeGrafter"/>
</dbReference>
<dbReference type="InterPro" id="IPR054542">
    <property type="entry name" value="Cys_met_metab_PP"/>
</dbReference>
<comment type="cofactor">
    <cofactor evidence="1">
        <name>pyridoxal 5'-phosphate</name>
        <dbReference type="ChEBI" id="CHEBI:597326"/>
    </cofactor>
</comment>
<dbReference type="GO" id="GO:0004124">
    <property type="term" value="F:cysteine synthase activity"/>
    <property type="evidence" value="ECO:0007669"/>
    <property type="project" value="TreeGrafter"/>
</dbReference>
<dbReference type="InterPro" id="IPR015422">
    <property type="entry name" value="PyrdxlP-dep_Trfase_small"/>
</dbReference>
<proteinExistence type="inferred from homology"/>
<accession>A0AAV9ZNP7</accession>
<evidence type="ECO:0000313" key="6">
    <source>
        <dbReference type="EMBL" id="KAK6988007.1"/>
    </source>
</evidence>
<name>A0AAV9ZNP7_9AGAR</name>
<dbReference type="Gene3D" id="3.40.640.10">
    <property type="entry name" value="Type I PLP-dependent aspartate aminotransferase-like (Major domain)"/>
    <property type="match status" value="1"/>
</dbReference>
<dbReference type="PROSITE" id="PS00868">
    <property type="entry name" value="CYS_MET_METAB_PP"/>
    <property type="match status" value="1"/>
</dbReference>
<dbReference type="GO" id="GO:0019346">
    <property type="term" value="P:transsulfuration"/>
    <property type="evidence" value="ECO:0007669"/>
    <property type="project" value="InterPro"/>
</dbReference>
<feature type="compositionally biased region" description="Basic and acidic residues" evidence="5">
    <location>
        <begin position="256"/>
        <end position="266"/>
    </location>
</feature>
<dbReference type="GO" id="GO:0005737">
    <property type="term" value="C:cytoplasm"/>
    <property type="evidence" value="ECO:0007669"/>
    <property type="project" value="TreeGrafter"/>
</dbReference>
<dbReference type="PANTHER" id="PTHR43797">
    <property type="entry name" value="HOMOCYSTEINE/CYSTEINE SYNTHASE"/>
    <property type="match status" value="1"/>
</dbReference>
<dbReference type="AlphaFoldDB" id="A0AAV9ZNP7"/>
<dbReference type="InterPro" id="IPR015421">
    <property type="entry name" value="PyrdxlP-dep_Trfase_major"/>
</dbReference>
<evidence type="ECO:0000256" key="4">
    <source>
        <dbReference type="ARBA" id="ARBA00022898"/>
    </source>
</evidence>
<dbReference type="SUPFAM" id="SSF53383">
    <property type="entry name" value="PLP-dependent transferases"/>
    <property type="match status" value="1"/>
</dbReference>
<reference evidence="6 7" key="1">
    <citation type="journal article" date="2024" name="J Genomics">
        <title>Draft genome sequencing and assembly of Favolaschia claudopus CIRM-BRFM 2984 isolated from oak limbs.</title>
        <authorList>
            <person name="Navarro D."/>
            <person name="Drula E."/>
            <person name="Chaduli D."/>
            <person name="Cazenave R."/>
            <person name="Ahrendt S."/>
            <person name="Wang J."/>
            <person name="Lipzen A."/>
            <person name="Daum C."/>
            <person name="Barry K."/>
            <person name="Grigoriev I.V."/>
            <person name="Favel A."/>
            <person name="Rosso M.N."/>
            <person name="Martin F."/>
        </authorList>
    </citation>
    <scope>NUCLEOTIDE SEQUENCE [LARGE SCALE GENOMIC DNA]</scope>
    <source>
        <strain evidence="6 7">CIRM-BRFM 2984</strain>
    </source>
</reference>
<evidence type="ECO:0000256" key="5">
    <source>
        <dbReference type="SAM" id="MobiDB-lite"/>
    </source>
</evidence>
<feature type="region of interest" description="Disordered" evidence="5">
    <location>
        <begin position="561"/>
        <end position="589"/>
    </location>
</feature>
<keyword evidence="4" id="KW-0663">Pyridoxal phosphate</keyword>
<dbReference type="GO" id="GO:0071269">
    <property type="term" value="P:L-homocysteine biosynthetic process"/>
    <property type="evidence" value="ECO:0007669"/>
    <property type="project" value="TreeGrafter"/>
</dbReference>
<dbReference type="InterPro" id="IPR015424">
    <property type="entry name" value="PyrdxlP-dep_Trfase"/>
</dbReference>
<dbReference type="GO" id="GO:0003961">
    <property type="term" value="F:O-acetylhomoserine aminocarboxypropyltransferase activity"/>
    <property type="evidence" value="ECO:0007669"/>
    <property type="project" value="TreeGrafter"/>
</dbReference>
<evidence type="ECO:0000256" key="3">
    <source>
        <dbReference type="ARBA" id="ARBA00022679"/>
    </source>
</evidence>
<keyword evidence="7" id="KW-1185">Reference proteome</keyword>